<dbReference type="Proteomes" id="UP000034883">
    <property type="component" value="Chromosome"/>
</dbReference>
<keyword evidence="1" id="KW-0812">Transmembrane</keyword>
<feature type="transmembrane region" description="Helical" evidence="1">
    <location>
        <begin position="15"/>
        <end position="34"/>
    </location>
</feature>
<protein>
    <submittedName>
        <fullName evidence="2">Uncharacterized protein</fullName>
    </submittedName>
</protein>
<dbReference type="KEGG" id="samy:DB32_002011"/>
<dbReference type="RefSeq" id="WP_053232159.1">
    <property type="nucleotide sequence ID" value="NZ_CP011125.1"/>
</dbReference>
<name>A0A0F6W173_9BACT</name>
<reference evidence="2 3" key="1">
    <citation type="submission" date="2015-03" db="EMBL/GenBank/DDBJ databases">
        <title>Genome assembly of Sandaracinus amylolyticus DSM 53668.</title>
        <authorList>
            <person name="Sharma G."/>
            <person name="Subramanian S."/>
        </authorList>
    </citation>
    <scope>NUCLEOTIDE SEQUENCE [LARGE SCALE GENOMIC DNA]</scope>
    <source>
        <strain evidence="2 3">DSM 53668</strain>
    </source>
</reference>
<dbReference type="EMBL" id="CP011125">
    <property type="protein sequence ID" value="AKF04862.1"/>
    <property type="molecule type" value="Genomic_DNA"/>
</dbReference>
<keyword evidence="1" id="KW-1133">Transmembrane helix</keyword>
<evidence type="ECO:0000256" key="1">
    <source>
        <dbReference type="SAM" id="Phobius"/>
    </source>
</evidence>
<gene>
    <name evidence="2" type="ORF">DB32_002011</name>
</gene>
<evidence type="ECO:0000313" key="2">
    <source>
        <dbReference type="EMBL" id="AKF04862.1"/>
    </source>
</evidence>
<keyword evidence="1" id="KW-0472">Membrane</keyword>
<evidence type="ECO:0000313" key="3">
    <source>
        <dbReference type="Proteomes" id="UP000034883"/>
    </source>
</evidence>
<dbReference type="STRING" id="927083.DB32_002011"/>
<dbReference type="AlphaFoldDB" id="A0A0F6W173"/>
<keyword evidence="3" id="KW-1185">Reference proteome</keyword>
<organism evidence="2 3">
    <name type="scientific">Sandaracinus amylolyticus</name>
    <dbReference type="NCBI Taxonomy" id="927083"/>
    <lineage>
        <taxon>Bacteria</taxon>
        <taxon>Pseudomonadati</taxon>
        <taxon>Myxococcota</taxon>
        <taxon>Polyangia</taxon>
        <taxon>Polyangiales</taxon>
        <taxon>Sandaracinaceae</taxon>
        <taxon>Sandaracinus</taxon>
    </lineage>
</organism>
<proteinExistence type="predicted"/>
<accession>A0A0F6W173</accession>
<sequence length="61" mass="6512">MADLEEHAFRRDRRFLVRLVVLLVLGAVGGLWAVSHLTSRSFAGCAARTFGGADESAPASP</sequence>